<comment type="subcellular location">
    <subcellularLocation>
        <location evidence="1">Cell membrane</location>
        <topology evidence="1">Multi-pass membrane protein</topology>
    </subcellularLocation>
</comment>
<keyword evidence="6 8" id="KW-1133">Transmembrane helix</keyword>
<proteinExistence type="inferred from homology"/>
<dbReference type="PROSITE" id="PS50850">
    <property type="entry name" value="MFS"/>
    <property type="match status" value="1"/>
</dbReference>
<name>A0ABT5D2Y8_9BACT</name>
<dbReference type="CDD" id="cd17324">
    <property type="entry name" value="MFS_NepI_like"/>
    <property type="match status" value="1"/>
</dbReference>
<accession>A0ABT5D2Y8</accession>
<dbReference type="PANTHER" id="PTHR43271">
    <property type="entry name" value="BLL2771 PROTEIN"/>
    <property type="match status" value="1"/>
</dbReference>
<feature type="transmembrane region" description="Helical" evidence="8">
    <location>
        <begin position="278"/>
        <end position="296"/>
    </location>
</feature>
<evidence type="ECO:0000259" key="9">
    <source>
        <dbReference type="PROSITE" id="PS50850"/>
    </source>
</evidence>
<feature type="transmembrane region" description="Helical" evidence="8">
    <location>
        <begin position="249"/>
        <end position="266"/>
    </location>
</feature>
<feature type="transmembrane region" description="Helical" evidence="8">
    <location>
        <begin position="362"/>
        <end position="384"/>
    </location>
</feature>
<feature type="transmembrane region" description="Helical" evidence="8">
    <location>
        <begin position="101"/>
        <end position="121"/>
    </location>
</feature>
<protein>
    <submittedName>
        <fullName evidence="10">MFS transporter</fullName>
    </submittedName>
</protein>
<keyword evidence="5 8" id="KW-0812">Transmembrane</keyword>
<feature type="transmembrane region" description="Helical" evidence="8">
    <location>
        <begin position="302"/>
        <end position="322"/>
    </location>
</feature>
<feature type="transmembrane region" description="Helical" evidence="8">
    <location>
        <begin position="12"/>
        <end position="32"/>
    </location>
</feature>
<dbReference type="InterPro" id="IPR036259">
    <property type="entry name" value="MFS_trans_sf"/>
</dbReference>
<evidence type="ECO:0000256" key="8">
    <source>
        <dbReference type="SAM" id="Phobius"/>
    </source>
</evidence>
<dbReference type="Proteomes" id="UP001221838">
    <property type="component" value="Unassembled WGS sequence"/>
</dbReference>
<evidence type="ECO:0000313" key="11">
    <source>
        <dbReference type="Proteomes" id="UP001221838"/>
    </source>
</evidence>
<dbReference type="PANTHER" id="PTHR43271:SF2">
    <property type="entry name" value="BLL2771 PROTEIN"/>
    <property type="match status" value="1"/>
</dbReference>
<sequence length="406" mass="42395">MTTDKNTQWAALTPCAAIMVALGSLVMVQPIFQNIGTDFGIETTAVRVSFSYCSLAYAVAFFLLGPLTDRVSLTRMAMLSALGLAGSVAVCGLAPNFTIFNVGMCLMGAFAAGLVSPMFPYMARIAPPGKSGAYLGLCLSATVTGLIVGRTVLGILTGHFGWRHAMVGYGVPAVLLAVALFRARVLLPLPGEKPSLAGQYARTLKLLTMPHIIRRYLAGFLLFFAYLGTLTILTFYLVNPPFRLTVGQIGWLSLAGVGGAVIAPKAGALAQTYGVSRVVRAGVVMVLAAFGIMLVFQNVFAVMFGVLVLYTGVYACQPAVFYDVTTAILPQQMGAASSLYLLSCLSGGSLGSYALGPVWQRWGWTGVMAAAGAATLGTLVLGALGSPRKLGASPVNHGAGLTGERR</sequence>
<feature type="transmembrane region" description="Helical" evidence="8">
    <location>
        <begin position="162"/>
        <end position="181"/>
    </location>
</feature>
<feature type="transmembrane region" description="Helical" evidence="8">
    <location>
        <begin position="334"/>
        <end position="356"/>
    </location>
</feature>
<dbReference type="InterPro" id="IPR020846">
    <property type="entry name" value="MFS_dom"/>
</dbReference>
<feature type="transmembrane region" description="Helical" evidence="8">
    <location>
        <begin position="216"/>
        <end position="237"/>
    </location>
</feature>
<evidence type="ECO:0000256" key="4">
    <source>
        <dbReference type="ARBA" id="ARBA00022475"/>
    </source>
</evidence>
<dbReference type="EMBL" id="JAQNDM010000002">
    <property type="protein sequence ID" value="MDC0708029.1"/>
    <property type="molecule type" value="Genomic_DNA"/>
</dbReference>
<dbReference type="InterPro" id="IPR011701">
    <property type="entry name" value="MFS"/>
</dbReference>
<evidence type="ECO:0000313" key="10">
    <source>
        <dbReference type="EMBL" id="MDC0708029.1"/>
    </source>
</evidence>
<feature type="transmembrane region" description="Helical" evidence="8">
    <location>
        <begin position="76"/>
        <end position="95"/>
    </location>
</feature>
<comment type="similarity">
    <text evidence="2">Belongs to the major facilitator superfamily.</text>
</comment>
<evidence type="ECO:0000256" key="2">
    <source>
        <dbReference type="ARBA" id="ARBA00008335"/>
    </source>
</evidence>
<keyword evidence="11" id="KW-1185">Reference proteome</keyword>
<feature type="transmembrane region" description="Helical" evidence="8">
    <location>
        <begin position="44"/>
        <end position="64"/>
    </location>
</feature>
<dbReference type="SUPFAM" id="SSF103473">
    <property type="entry name" value="MFS general substrate transporter"/>
    <property type="match status" value="1"/>
</dbReference>
<dbReference type="Gene3D" id="1.20.1250.20">
    <property type="entry name" value="MFS general substrate transporter like domains"/>
    <property type="match status" value="1"/>
</dbReference>
<feature type="transmembrane region" description="Helical" evidence="8">
    <location>
        <begin position="133"/>
        <end position="156"/>
    </location>
</feature>
<keyword evidence="3" id="KW-0813">Transport</keyword>
<feature type="domain" description="Major facilitator superfamily (MFS) profile" evidence="9">
    <location>
        <begin position="9"/>
        <end position="389"/>
    </location>
</feature>
<dbReference type="Pfam" id="PF07690">
    <property type="entry name" value="MFS_1"/>
    <property type="match status" value="1"/>
</dbReference>
<evidence type="ECO:0000256" key="7">
    <source>
        <dbReference type="ARBA" id="ARBA00023136"/>
    </source>
</evidence>
<dbReference type="RefSeq" id="WP_272135466.1">
    <property type="nucleotide sequence ID" value="NZ_JAQNDM010000002.1"/>
</dbReference>
<gene>
    <name evidence="10" type="ORF">POL68_06060</name>
</gene>
<reference evidence="10 11" key="1">
    <citation type="submission" date="2022-11" db="EMBL/GenBank/DDBJ databases">
        <title>Minimal conservation of predation-associated metabolite biosynthetic gene clusters underscores biosynthetic potential of Myxococcota including descriptions for ten novel species: Archangium lansinium sp. nov., Myxococcus landrumus sp. nov., Nannocystis bai.</title>
        <authorList>
            <person name="Ahearne A."/>
            <person name="Stevens C."/>
            <person name="Dowd S."/>
        </authorList>
    </citation>
    <scope>NUCLEOTIDE SEQUENCE [LARGE SCALE GENOMIC DNA]</scope>
    <source>
        <strain evidence="10 11">NCWAL01</strain>
    </source>
</reference>
<evidence type="ECO:0000256" key="6">
    <source>
        <dbReference type="ARBA" id="ARBA00022989"/>
    </source>
</evidence>
<organism evidence="10 11">
    <name type="scientific">Stigmatella ashevillensis</name>
    <dbReference type="NCBI Taxonomy" id="2995309"/>
    <lineage>
        <taxon>Bacteria</taxon>
        <taxon>Pseudomonadati</taxon>
        <taxon>Myxococcota</taxon>
        <taxon>Myxococcia</taxon>
        <taxon>Myxococcales</taxon>
        <taxon>Cystobacterineae</taxon>
        <taxon>Archangiaceae</taxon>
        <taxon>Stigmatella</taxon>
    </lineage>
</organism>
<keyword evidence="4" id="KW-1003">Cell membrane</keyword>
<keyword evidence="7 8" id="KW-0472">Membrane</keyword>
<evidence type="ECO:0000256" key="1">
    <source>
        <dbReference type="ARBA" id="ARBA00004651"/>
    </source>
</evidence>
<evidence type="ECO:0000256" key="3">
    <source>
        <dbReference type="ARBA" id="ARBA00022448"/>
    </source>
</evidence>
<evidence type="ECO:0000256" key="5">
    <source>
        <dbReference type="ARBA" id="ARBA00022692"/>
    </source>
</evidence>
<comment type="caution">
    <text evidence="10">The sequence shown here is derived from an EMBL/GenBank/DDBJ whole genome shotgun (WGS) entry which is preliminary data.</text>
</comment>